<feature type="compositionally biased region" description="Basic and acidic residues" evidence="1">
    <location>
        <begin position="679"/>
        <end position="703"/>
    </location>
</feature>
<sequence length="710" mass="77204">MLAANVLYDNITDIEILAESGEWENLEARKNLSRELPFEALDLTEAADGEDDVLGVKLVSTGDSIETQELDNGGLFSFWDEYYFRYSYDFLVILLEFLSLIVIYIFFSFKLISVAFELATTKLVAPFAINTDIGTGQKAKVVLKELINGFATFVSIFYILRLYQVFTSWILAMDLFDVPILNAIIMIVAAFVVIDGTKTIPRIFGFDAGVKDGQATLMGLYAGTRLGAALGRGTKGLANGIGNSMDYNADKLGKWNENRQEAGGVGNQLKNGVQDKMNAFKHPVQTAQQAMRSSDLAHTFAQGGFQQGQLNDLAMETGATKTNAGKALQLNGNDPEKAKTYLQQMGMTNEMEDPQATGADSPLGAGSVESDVGIAGTPSEKSTLRTDGMGKKDLNALLAKQGRTSTPSVEPSALNENKNAVATTGLTHTGQPLDSLQEHSFEEANTDNESDSTSTAGADSHSLAQNSSSQSVDRVNQGNTLSERNIAVNERNEGMITERTALTSTGSAGTKGRINSDGTVNVPRMENLLYEEDASFQPLEPYGTSTNSAKSSYESVEVSNRPNTLVDRNISVNVQNKGMSDSVNTHISQTTTGSRTRINADGTVNVPRMEQIVEDSPVESNRVQYETDSSVRRSVPMREAVIVNRSSVQTDSKPALRYVLQQEDSGPSTPISESILETRAIDGRTKPRQKRMEDSIKQTKDIQNRNGNRK</sequence>
<dbReference type="InterPro" id="IPR058521">
    <property type="entry name" value="DUF8208"/>
</dbReference>
<reference evidence="4 5" key="1">
    <citation type="journal article" date="2020" name="Biotechnol. Biofuels">
        <title>New insights from the biogas microbiome by comprehensive genome-resolved metagenomics of nearly 1600 species originating from multiple anaerobic digesters.</title>
        <authorList>
            <person name="Campanaro S."/>
            <person name="Treu L."/>
            <person name="Rodriguez-R L.M."/>
            <person name="Kovalovszki A."/>
            <person name="Ziels R.M."/>
            <person name="Maus I."/>
            <person name="Zhu X."/>
            <person name="Kougias P.G."/>
            <person name="Basile A."/>
            <person name="Luo G."/>
            <person name="Schluter A."/>
            <person name="Konstantinidis K.T."/>
            <person name="Angelidaki I."/>
        </authorList>
    </citation>
    <scope>NUCLEOTIDE SEQUENCE [LARGE SCALE GENOMIC DNA]</scope>
    <source>
        <strain evidence="4">AS07pgkLD_105</strain>
    </source>
</reference>
<organism evidence="4 5">
    <name type="scientific">Trichococcus flocculiformis</name>
    <dbReference type="NCBI Taxonomy" id="82803"/>
    <lineage>
        <taxon>Bacteria</taxon>
        <taxon>Bacillati</taxon>
        <taxon>Bacillota</taxon>
        <taxon>Bacilli</taxon>
        <taxon>Lactobacillales</taxon>
        <taxon>Carnobacteriaceae</taxon>
        <taxon>Trichococcus</taxon>
    </lineage>
</organism>
<keyword evidence="2" id="KW-0812">Transmembrane</keyword>
<feature type="compositionally biased region" description="Polar residues" evidence="1">
    <location>
        <begin position="662"/>
        <end position="672"/>
    </location>
</feature>
<keyword evidence="2" id="KW-1133">Transmembrane helix</keyword>
<proteinExistence type="predicted"/>
<dbReference type="EMBL" id="JAAZCD010000006">
    <property type="protein sequence ID" value="NLD30690.1"/>
    <property type="molecule type" value="Genomic_DNA"/>
</dbReference>
<evidence type="ECO:0000313" key="4">
    <source>
        <dbReference type="EMBL" id="NLD30690.1"/>
    </source>
</evidence>
<feature type="non-terminal residue" evidence="4">
    <location>
        <position position="1"/>
    </location>
</feature>
<feature type="transmembrane region" description="Helical" evidence="2">
    <location>
        <begin position="169"/>
        <end position="194"/>
    </location>
</feature>
<feature type="compositionally biased region" description="Polar residues" evidence="1">
    <location>
        <begin position="472"/>
        <end position="483"/>
    </location>
</feature>
<feature type="region of interest" description="Disordered" evidence="1">
    <location>
        <begin position="352"/>
        <end position="389"/>
    </location>
</feature>
<name>A0A847D1W6_9LACT</name>
<dbReference type="NCBIfam" id="NF045890">
    <property type="entry name" value="conj_pls20_p028"/>
    <property type="match status" value="1"/>
</dbReference>
<protein>
    <recommendedName>
        <fullName evidence="3">DUF8208 domain-containing protein</fullName>
    </recommendedName>
</protein>
<gene>
    <name evidence="4" type="ORF">GX662_00280</name>
</gene>
<feature type="region of interest" description="Disordered" evidence="1">
    <location>
        <begin position="662"/>
        <end position="710"/>
    </location>
</feature>
<evidence type="ECO:0000313" key="5">
    <source>
        <dbReference type="Proteomes" id="UP000589373"/>
    </source>
</evidence>
<dbReference type="Pfam" id="PF26635">
    <property type="entry name" value="DUF8208"/>
    <property type="match status" value="1"/>
</dbReference>
<dbReference type="AlphaFoldDB" id="A0A847D1W6"/>
<feature type="compositionally biased region" description="Low complexity" evidence="1">
    <location>
        <begin position="460"/>
        <end position="471"/>
    </location>
</feature>
<evidence type="ECO:0000256" key="1">
    <source>
        <dbReference type="SAM" id="MobiDB-lite"/>
    </source>
</evidence>
<feature type="domain" description="DUF8208" evidence="3">
    <location>
        <begin position="2"/>
        <end position="221"/>
    </location>
</feature>
<dbReference type="InterPro" id="IPR058066">
    <property type="entry name" value="pXO2-14_N"/>
</dbReference>
<evidence type="ECO:0000259" key="3">
    <source>
        <dbReference type="Pfam" id="PF26635"/>
    </source>
</evidence>
<feature type="region of interest" description="Disordered" evidence="1">
    <location>
        <begin position="441"/>
        <end position="494"/>
    </location>
</feature>
<evidence type="ECO:0000256" key="2">
    <source>
        <dbReference type="SAM" id="Phobius"/>
    </source>
</evidence>
<accession>A0A847D1W6</accession>
<comment type="caution">
    <text evidence="4">The sequence shown here is derived from an EMBL/GenBank/DDBJ whole genome shotgun (WGS) entry which is preliminary data.</text>
</comment>
<keyword evidence="2" id="KW-0472">Membrane</keyword>
<dbReference type="Proteomes" id="UP000589373">
    <property type="component" value="Unassembled WGS sequence"/>
</dbReference>
<dbReference type="RefSeq" id="WP_276641078.1">
    <property type="nucleotide sequence ID" value="NZ_JAAZCD010000006.1"/>
</dbReference>
<feature type="transmembrane region" description="Helical" evidence="2">
    <location>
        <begin position="86"/>
        <end position="107"/>
    </location>
</feature>
<feature type="transmembrane region" description="Helical" evidence="2">
    <location>
        <begin position="146"/>
        <end position="163"/>
    </location>
</feature>